<dbReference type="InterPro" id="IPR020845">
    <property type="entry name" value="AMP-binding_CS"/>
</dbReference>
<evidence type="ECO:0000313" key="6">
    <source>
        <dbReference type="Proteomes" id="UP000660339"/>
    </source>
</evidence>
<dbReference type="InterPro" id="IPR025110">
    <property type="entry name" value="AMP-bd_C"/>
</dbReference>
<keyword evidence="2" id="KW-0597">Phosphoprotein</keyword>
<gene>
    <name evidence="5" type="ORF">Cme02nite_50330</name>
</gene>
<feature type="domain" description="AMP-binding enzyme C-terminal" evidence="4">
    <location>
        <begin position="408"/>
        <end position="481"/>
    </location>
</feature>
<evidence type="ECO:0000256" key="1">
    <source>
        <dbReference type="ARBA" id="ARBA00022450"/>
    </source>
</evidence>
<keyword evidence="1" id="KW-0596">Phosphopantetheine</keyword>
<dbReference type="EMBL" id="BONJ01000028">
    <property type="protein sequence ID" value="GIG16701.1"/>
    <property type="molecule type" value="Genomic_DNA"/>
</dbReference>
<dbReference type="Pfam" id="PF13193">
    <property type="entry name" value="AMP-binding_C"/>
    <property type="match status" value="1"/>
</dbReference>
<comment type="caution">
    <text evidence="5">The sequence shown here is derived from an EMBL/GenBank/DDBJ whole genome shotgun (WGS) entry which is preliminary data.</text>
</comment>
<name>A0A8J3LK69_9ACTN</name>
<dbReference type="SUPFAM" id="SSF56801">
    <property type="entry name" value="Acetyl-CoA synthetase-like"/>
    <property type="match status" value="1"/>
</dbReference>
<dbReference type="InterPro" id="IPR000873">
    <property type="entry name" value="AMP-dep_synth/lig_dom"/>
</dbReference>
<dbReference type="GO" id="GO:0044550">
    <property type="term" value="P:secondary metabolite biosynthetic process"/>
    <property type="evidence" value="ECO:0007669"/>
    <property type="project" value="UniProtKB-ARBA"/>
</dbReference>
<evidence type="ECO:0000259" key="3">
    <source>
        <dbReference type="Pfam" id="PF00501"/>
    </source>
</evidence>
<dbReference type="Gene3D" id="3.30.300.30">
    <property type="match status" value="1"/>
</dbReference>
<dbReference type="GO" id="GO:0043041">
    <property type="term" value="P:amino acid activation for nonribosomal peptide biosynthetic process"/>
    <property type="evidence" value="ECO:0007669"/>
    <property type="project" value="TreeGrafter"/>
</dbReference>
<dbReference type="PANTHER" id="PTHR45527">
    <property type="entry name" value="NONRIBOSOMAL PEPTIDE SYNTHETASE"/>
    <property type="match status" value="1"/>
</dbReference>
<dbReference type="FunFam" id="3.30.300.30:FF:000010">
    <property type="entry name" value="Enterobactin synthetase component F"/>
    <property type="match status" value="1"/>
</dbReference>
<dbReference type="RefSeq" id="WP_166379065.1">
    <property type="nucleotide sequence ID" value="NZ_BAAATT010000005.1"/>
</dbReference>
<reference evidence="5" key="1">
    <citation type="submission" date="2021-01" db="EMBL/GenBank/DDBJ databases">
        <title>Whole genome shotgun sequence of Catellatospora methionotrophica NBRC 14553.</title>
        <authorList>
            <person name="Komaki H."/>
            <person name="Tamura T."/>
        </authorList>
    </citation>
    <scope>NUCLEOTIDE SEQUENCE</scope>
    <source>
        <strain evidence="5">NBRC 14553</strain>
    </source>
</reference>
<sequence length="507" mass="53991">MTMLHELILAQAGRTPDAVAVRDERREVTFAGLVTESQEVAAGLRAAGAGAGSVVAVCADRSVELVTALVGILLADAAYLPVDVGHPASRLEYMFAEARPVAVLADPAHHDRLRAISPAPVADLSAAGLPVSPARPGPGGPGSPAYVIYTSGSTGRPKGVAVPHEGIVNRLLWMQDYLALTPADVVLQKTPYTFDVSVWEFFWPLVAGARLVMAAPDAHRYPEYLVEVVQREAVTTMHFVPSMLEAFVREEGLAACGSLRQVIASGETLTPALANRFTAAHPAQLYNLYGPTEASVDVTAWHCRRPETGLSVPIGHPITGVFCHVVRPDGTVCGPGEPGELLLGGVCLAIGYLGRPELTAERFVPGPDGRRVYRTGDLAQWHPDGHLEYLGRIDNQVKLRGFRIEPGEIEAVLAAHPQVAGATVLLRDLGVRGPRLIAYVSTIRAAAAADLVAYAAEQLPDYMVPSYFVRVDEFPVTGNGKVDRAALPQPAREHLASAWGGRARGVE</sequence>
<dbReference type="PANTHER" id="PTHR45527:SF1">
    <property type="entry name" value="FATTY ACID SYNTHASE"/>
    <property type="match status" value="1"/>
</dbReference>
<evidence type="ECO:0000259" key="4">
    <source>
        <dbReference type="Pfam" id="PF13193"/>
    </source>
</evidence>
<keyword evidence="6" id="KW-1185">Reference proteome</keyword>
<dbReference type="PROSITE" id="PS00455">
    <property type="entry name" value="AMP_BINDING"/>
    <property type="match status" value="1"/>
</dbReference>
<dbReference type="AlphaFoldDB" id="A0A8J3LK69"/>
<dbReference type="InterPro" id="IPR045851">
    <property type="entry name" value="AMP-bd_C_sf"/>
</dbReference>
<evidence type="ECO:0000313" key="5">
    <source>
        <dbReference type="EMBL" id="GIG16701.1"/>
    </source>
</evidence>
<dbReference type="Proteomes" id="UP000660339">
    <property type="component" value="Unassembled WGS sequence"/>
</dbReference>
<dbReference type="GO" id="GO:0031177">
    <property type="term" value="F:phosphopantetheine binding"/>
    <property type="evidence" value="ECO:0007669"/>
    <property type="project" value="TreeGrafter"/>
</dbReference>
<dbReference type="Gene3D" id="3.40.50.12780">
    <property type="entry name" value="N-terminal domain of ligase-like"/>
    <property type="match status" value="1"/>
</dbReference>
<accession>A0A8J3LK69</accession>
<evidence type="ECO:0000256" key="2">
    <source>
        <dbReference type="ARBA" id="ARBA00022553"/>
    </source>
</evidence>
<dbReference type="GO" id="GO:0005737">
    <property type="term" value="C:cytoplasm"/>
    <property type="evidence" value="ECO:0007669"/>
    <property type="project" value="TreeGrafter"/>
</dbReference>
<dbReference type="FunFam" id="3.40.50.980:FF:000002">
    <property type="entry name" value="Enterobactin synthetase component F"/>
    <property type="match status" value="1"/>
</dbReference>
<organism evidence="5 6">
    <name type="scientific">Catellatospora methionotrophica</name>
    <dbReference type="NCBI Taxonomy" id="121620"/>
    <lineage>
        <taxon>Bacteria</taxon>
        <taxon>Bacillati</taxon>
        <taxon>Actinomycetota</taxon>
        <taxon>Actinomycetes</taxon>
        <taxon>Micromonosporales</taxon>
        <taxon>Micromonosporaceae</taxon>
        <taxon>Catellatospora</taxon>
    </lineage>
</organism>
<dbReference type="Pfam" id="PF00501">
    <property type="entry name" value="AMP-binding"/>
    <property type="match status" value="1"/>
</dbReference>
<dbReference type="NCBIfam" id="TIGR01733">
    <property type="entry name" value="AA-adenyl-dom"/>
    <property type="match status" value="1"/>
</dbReference>
<dbReference type="FunFam" id="3.40.50.12780:FF:000012">
    <property type="entry name" value="Non-ribosomal peptide synthetase"/>
    <property type="match status" value="1"/>
</dbReference>
<protein>
    <recommendedName>
        <fullName evidence="7">Amino acid adenylation domain-containing protein</fullName>
    </recommendedName>
</protein>
<evidence type="ECO:0008006" key="7">
    <source>
        <dbReference type="Google" id="ProtNLM"/>
    </source>
</evidence>
<dbReference type="InterPro" id="IPR042099">
    <property type="entry name" value="ANL_N_sf"/>
</dbReference>
<dbReference type="InterPro" id="IPR010071">
    <property type="entry name" value="AA_adenyl_dom"/>
</dbReference>
<proteinExistence type="predicted"/>
<feature type="domain" description="AMP-dependent synthetase/ligase" evidence="3">
    <location>
        <begin position="10"/>
        <end position="353"/>
    </location>
</feature>